<evidence type="ECO:0000313" key="2">
    <source>
        <dbReference type="Proteomes" id="UP000019109"/>
    </source>
</evidence>
<comment type="caution">
    <text evidence="1">The sequence shown here is derived from an EMBL/GenBank/DDBJ whole genome shotgun (WGS) entry which is preliminary data.</text>
</comment>
<dbReference type="STRING" id="1294263.JCM21531_4584"/>
<reference evidence="1" key="1">
    <citation type="journal article" date="2014" name="Genome Announc.">
        <title>Draft Genome Sequence of Clostridium straminisolvens Strain JCM 21531T, Isolated from a Cellulose-Degrading Bacterial Community.</title>
        <authorList>
            <person name="Yuki M."/>
            <person name="Oshima K."/>
            <person name="Suda W."/>
            <person name="Sakamoto M."/>
            <person name="Kitamura K."/>
            <person name="Iida T."/>
            <person name="Hattori M."/>
            <person name="Ohkuma M."/>
        </authorList>
    </citation>
    <scope>NUCLEOTIDE SEQUENCE [LARGE SCALE GENOMIC DNA]</scope>
    <source>
        <strain evidence="1">JCM 21531</strain>
    </source>
</reference>
<dbReference type="AlphaFoldDB" id="W4VDS1"/>
<organism evidence="1 2">
    <name type="scientific">Acetivibrio straminisolvens JCM 21531</name>
    <dbReference type="NCBI Taxonomy" id="1294263"/>
    <lineage>
        <taxon>Bacteria</taxon>
        <taxon>Bacillati</taxon>
        <taxon>Bacillota</taxon>
        <taxon>Clostridia</taxon>
        <taxon>Eubacteriales</taxon>
        <taxon>Oscillospiraceae</taxon>
        <taxon>Acetivibrio</taxon>
    </lineage>
</organism>
<name>W4VDS1_9FIRM</name>
<keyword evidence="2" id="KW-1185">Reference proteome</keyword>
<sequence length="72" mass="7396">MPSVFGRMGVSLSDDAAKATNKMAGMIDNVADDAVKISNKSAGLIDNAADDVLKGRNKGMNRLAKVGEGEGT</sequence>
<dbReference type="Proteomes" id="UP000019109">
    <property type="component" value="Unassembled WGS sequence"/>
</dbReference>
<accession>W4VDS1</accession>
<proteinExistence type="predicted"/>
<protein>
    <submittedName>
        <fullName evidence="1">Uncharacterized protein</fullName>
    </submittedName>
</protein>
<evidence type="ECO:0000313" key="1">
    <source>
        <dbReference type="EMBL" id="GAE90923.1"/>
    </source>
</evidence>
<gene>
    <name evidence="1" type="ORF">JCM21531_4584</name>
</gene>
<dbReference type="EMBL" id="BAVR01000110">
    <property type="protein sequence ID" value="GAE90923.1"/>
    <property type="molecule type" value="Genomic_DNA"/>
</dbReference>